<comment type="similarity">
    <text evidence="5">Belongs to the small GTPase superfamily. Arf family.</text>
</comment>
<feature type="binding site" evidence="3">
    <location>
        <begin position="17"/>
        <end position="24"/>
    </location>
    <ligand>
        <name>GTP</name>
        <dbReference type="ChEBI" id="CHEBI:37565"/>
    </ligand>
</feature>
<dbReference type="SMART" id="SM00178">
    <property type="entry name" value="SAR"/>
    <property type="match status" value="1"/>
</dbReference>
<name>A0AAV4FGP0_9GAST</name>
<dbReference type="GO" id="GO:0003924">
    <property type="term" value="F:GTPase activity"/>
    <property type="evidence" value="ECO:0007669"/>
    <property type="project" value="InterPro"/>
</dbReference>
<dbReference type="Pfam" id="PF00025">
    <property type="entry name" value="Arf"/>
    <property type="match status" value="1"/>
</dbReference>
<evidence type="ECO:0000256" key="4">
    <source>
        <dbReference type="PIRSR" id="PIRSR606689-2"/>
    </source>
</evidence>
<dbReference type="InterPro" id="IPR006689">
    <property type="entry name" value="Small_GTPase_ARF/SAR"/>
</dbReference>
<dbReference type="SUPFAM" id="SSF52540">
    <property type="entry name" value="P-loop containing nucleoside triphosphate hydrolases"/>
    <property type="match status" value="1"/>
</dbReference>
<dbReference type="InterPro" id="IPR027417">
    <property type="entry name" value="P-loop_NTPase"/>
</dbReference>
<dbReference type="EMBL" id="BMAT01007823">
    <property type="protein sequence ID" value="GFR72199.1"/>
    <property type="molecule type" value="Genomic_DNA"/>
</dbReference>
<dbReference type="AlphaFoldDB" id="A0AAV4FGP0"/>
<dbReference type="InterPro" id="IPR005225">
    <property type="entry name" value="Small_GTP-bd"/>
</dbReference>
<dbReference type="InterPro" id="IPR024156">
    <property type="entry name" value="Small_GTPase_ARF"/>
</dbReference>
<evidence type="ECO:0000256" key="5">
    <source>
        <dbReference type="RuleBase" id="RU003925"/>
    </source>
</evidence>
<feature type="binding site" evidence="4">
    <location>
        <position position="24"/>
    </location>
    <ligand>
        <name>Mg(2+)</name>
        <dbReference type="ChEBI" id="CHEBI:18420"/>
    </ligand>
</feature>
<dbReference type="Proteomes" id="UP000762676">
    <property type="component" value="Unassembled WGS sequence"/>
</dbReference>
<evidence type="ECO:0000256" key="3">
    <source>
        <dbReference type="PIRSR" id="PIRSR606689-1"/>
    </source>
</evidence>
<keyword evidence="1 3" id="KW-0547">Nucleotide-binding</keyword>
<feature type="binding site" evidence="3">
    <location>
        <begin position="117"/>
        <end position="120"/>
    </location>
    <ligand>
        <name>GTP</name>
        <dbReference type="ChEBI" id="CHEBI:37565"/>
    </ligand>
</feature>
<keyword evidence="4" id="KW-0479">Metal-binding</keyword>
<dbReference type="PRINTS" id="PR00328">
    <property type="entry name" value="SAR1GTPBP"/>
</dbReference>
<proteinExistence type="inferred from homology"/>
<reference evidence="6 7" key="1">
    <citation type="journal article" date="2021" name="Elife">
        <title>Chloroplast acquisition without the gene transfer in kleptoplastic sea slugs, Plakobranchus ocellatus.</title>
        <authorList>
            <person name="Maeda T."/>
            <person name="Takahashi S."/>
            <person name="Yoshida T."/>
            <person name="Shimamura S."/>
            <person name="Takaki Y."/>
            <person name="Nagai Y."/>
            <person name="Toyoda A."/>
            <person name="Suzuki Y."/>
            <person name="Arimoto A."/>
            <person name="Ishii H."/>
            <person name="Satoh N."/>
            <person name="Nishiyama T."/>
            <person name="Hasebe M."/>
            <person name="Maruyama T."/>
            <person name="Minagawa J."/>
            <person name="Obokata J."/>
            <person name="Shigenobu S."/>
        </authorList>
    </citation>
    <scope>NUCLEOTIDE SEQUENCE [LARGE SCALE GENOMIC DNA]</scope>
</reference>
<evidence type="ECO:0000256" key="2">
    <source>
        <dbReference type="ARBA" id="ARBA00023134"/>
    </source>
</evidence>
<keyword evidence="4" id="KW-0460">Magnesium</keyword>
<dbReference type="SMART" id="SM00177">
    <property type="entry name" value="ARF"/>
    <property type="match status" value="1"/>
</dbReference>
<sequence length="233" mass="25575">MGNQFGQYTKKDVLILGLDGAGKTALLSTLKMGNILTFTGTHYETIDVNGVSLSCLDLSGRNKERPMIHLSTPTAAAFIHVVDSSDKVRLDQSLDELIKFVLLEKKTSGTVVMVLANKQDIPGCMSALEIQEALTLKYTFSPNSSLAHTVFVRQCSVLTKEGMHEALGEFVEQMQLKRSGHAKPGLLSLDEQNKVDDVHGSSGKLRKENQNDSVALSKVKAFFKNPFCLFQLK</sequence>
<keyword evidence="7" id="KW-1185">Reference proteome</keyword>
<comment type="caution">
    <text evidence="6">The sequence shown here is derived from an EMBL/GenBank/DDBJ whole genome shotgun (WGS) entry which is preliminary data.</text>
</comment>
<dbReference type="GO" id="GO:0005525">
    <property type="term" value="F:GTP binding"/>
    <property type="evidence" value="ECO:0007669"/>
    <property type="project" value="UniProtKB-KW"/>
</dbReference>
<feature type="binding site" evidence="3">
    <location>
        <position position="60"/>
    </location>
    <ligand>
        <name>GTP</name>
        <dbReference type="ChEBI" id="CHEBI:37565"/>
    </ligand>
</feature>
<dbReference type="GO" id="GO:0046872">
    <property type="term" value="F:metal ion binding"/>
    <property type="evidence" value="ECO:0007669"/>
    <property type="project" value="UniProtKB-KW"/>
</dbReference>
<dbReference type="Gene3D" id="3.40.50.300">
    <property type="entry name" value="P-loop containing nucleotide triphosphate hydrolases"/>
    <property type="match status" value="1"/>
</dbReference>
<evidence type="ECO:0000256" key="1">
    <source>
        <dbReference type="ARBA" id="ARBA00022741"/>
    </source>
</evidence>
<organism evidence="6 7">
    <name type="scientific">Elysia marginata</name>
    <dbReference type="NCBI Taxonomy" id="1093978"/>
    <lineage>
        <taxon>Eukaryota</taxon>
        <taxon>Metazoa</taxon>
        <taxon>Spiralia</taxon>
        <taxon>Lophotrochozoa</taxon>
        <taxon>Mollusca</taxon>
        <taxon>Gastropoda</taxon>
        <taxon>Heterobranchia</taxon>
        <taxon>Euthyneura</taxon>
        <taxon>Panpulmonata</taxon>
        <taxon>Sacoglossa</taxon>
        <taxon>Placobranchoidea</taxon>
        <taxon>Plakobranchidae</taxon>
        <taxon>Elysia</taxon>
    </lineage>
</organism>
<gene>
    <name evidence="6" type="ORF">ElyMa_003833600</name>
</gene>
<dbReference type="PANTHER" id="PTHR11711">
    <property type="entry name" value="ADP RIBOSYLATION FACTOR-RELATED"/>
    <property type="match status" value="1"/>
</dbReference>
<dbReference type="PROSITE" id="PS51417">
    <property type="entry name" value="ARF"/>
    <property type="match status" value="1"/>
</dbReference>
<dbReference type="NCBIfam" id="TIGR00231">
    <property type="entry name" value="small_GTP"/>
    <property type="match status" value="1"/>
</dbReference>
<evidence type="ECO:0000313" key="7">
    <source>
        <dbReference type="Proteomes" id="UP000762676"/>
    </source>
</evidence>
<protein>
    <submittedName>
        <fullName evidence="6">ADP-ribosylation factor 1</fullName>
    </submittedName>
</protein>
<accession>A0AAV4FGP0</accession>
<keyword evidence="2 3" id="KW-0342">GTP-binding</keyword>
<evidence type="ECO:0000313" key="6">
    <source>
        <dbReference type="EMBL" id="GFR72199.1"/>
    </source>
</evidence>